<organism evidence="1">
    <name type="scientific">freshwater metagenome</name>
    <dbReference type="NCBI Taxonomy" id="449393"/>
    <lineage>
        <taxon>unclassified sequences</taxon>
        <taxon>metagenomes</taxon>
        <taxon>ecological metagenomes</taxon>
    </lineage>
</organism>
<reference evidence="1" key="1">
    <citation type="submission" date="2020-05" db="EMBL/GenBank/DDBJ databases">
        <authorList>
            <person name="Chiriac C."/>
            <person name="Salcher M."/>
            <person name="Ghai R."/>
            <person name="Kavagutti S V."/>
        </authorList>
    </citation>
    <scope>NUCLEOTIDE SEQUENCE</scope>
</reference>
<evidence type="ECO:0000313" key="1">
    <source>
        <dbReference type="EMBL" id="CAB4688862.1"/>
    </source>
</evidence>
<gene>
    <name evidence="1" type="ORF">UFOPK2362_00845</name>
</gene>
<dbReference type="EMBL" id="CAEZXI010000100">
    <property type="protein sequence ID" value="CAB4688862.1"/>
    <property type="molecule type" value="Genomic_DNA"/>
</dbReference>
<accession>A0A6J6NSE7</accession>
<sequence>MSEAVINKSSGRSFITAIVNSECEAEVANLLFSHGNNIIYRALTFSALTNYLTEHNNDEQLTIIYSTDLIDKSEIARVSKIFSNFRFISITPNQFDATELIASISESIRKPMVRGRDRLEKFIAVLGSPGAPGVSTIANQVAARFQGAQLIALKSDAYRAEISQINKLMIVEELNFSDKLQSDQTYVMDAGSTKALTSTLTDRRISGQLQDLVLSCAKRIIYVIRADTGGINYLAKFIADYQNLISPPAITYLLNQQRFDTAARLVNTQFLSIVNGKDHLQLPFDYRAAQRYPTSDRSKLFTYSTFSKQLDLLCKGLV</sequence>
<dbReference type="AlphaFoldDB" id="A0A6J6NSE7"/>
<protein>
    <submittedName>
        <fullName evidence="1">Unannotated protein</fullName>
    </submittedName>
</protein>
<name>A0A6J6NSE7_9ZZZZ</name>
<proteinExistence type="predicted"/>